<evidence type="ECO:0000313" key="2">
    <source>
        <dbReference type="Proteomes" id="UP000256429"/>
    </source>
</evidence>
<dbReference type="OrthoDB" id="1363909at2"/>
<proteinExistence type="predicted"/>
<protein>
    <submittedName>
        <fullName evidence="1">Uncharacterized protein</fullName>
    </submittedName>
</protein>
<name>A0A3D9RNX0_9FLAO</name>
<accession>A0A3D9RNX0</accession>
<organism evidence="1 2">
    <name type="scientific">Lutibacter oceani</name>
    <dbReference type="NCBI Taxonomy" id="1853311"/>
    <lineage>
        <taxon>Bacteria</taxon>
        <taxon>Pseudomonadati</taxon>
        <taxon>Bacteroidota</taxon>
        <taxon>Flavobacteriia</taxon>
        <taxon>Flavobacteriales</taxon>
        <taxon>Flavobacteriaceae</taxon>
        <taxon>Lutibacter</taxon>
    </lineage>
</organism>
<keyword evidence="2" id="KW-1185">Reference proteome</keyword>
<dbReference type="AlphaFoldDB" id="A0A3D9RNX0"/>
<comment type="caution">
    <text evidence="1">The sequence shown here is derived from an EMBL/GenBank/DDBJ whole genome shotgun (WGS) entry which is preliminary data.</text>
</comment>
<evidence type="ECO:0000313" key="1">
    <source>
        <dbReference type="EMBL" id="REE81589.1"/>
    </source>
</evidence>
<gene>
    <name evidence="1" type="ORF">BX611_1124</name>
</gene>
<dbReference type="RefSeq" id="WP_115879012.1">
    <property type="nucleotide sequence ID" value="NZ_QTTQ01000010.1"/>
</dbReference>
<dbReference type="EMBL" id="QTTQ01000010">
    <property type="protein sequence ID" value="REE81589.1"/>
    <property type="molecule type" value="Genomic_DNA"/>
</dbReference>
<sequence length="153" mass="17626">METGNYICHLCEKEYEPTKRGRQKFCSSKCRKKYNYHKNRVSSDKSVATETISKPSKLKVDEMSFAGVGNAATGTLLADGLKEIVKAFQPEENKPVTKKDFQELKTLFKKNRYCLIQNMERRYDGALPYFDMATNTIVYFSDPNYSNPTHNII</sequence>
<dbReference type="Proteomes" id="UP000256429">
    <property type="component" value="Unassembled WGS sequence"/>
</dbReference>
<reference evidence="1 2" key="1">
    <citation type="submission" date="2018-08" db="EMBL/GenBank/DDBJ databases">
        <title>Genomic Encyclopedia of Type Strains, Phase III (KMG-III): the genomes of soil and plant-associated and newly described type strains.</title>
        <authorList>
            <person name="Whitman W."/>
        </authorList>
    </citation>
    <scope>NUCLEOTIDE SEQUENCE [LARGE SCALE GENOMIC DNA]</scope>
    <source>
        <strain evidence="1 2">325-5</strain>
    </source>
</reference>